<evidence type="ECO:0000313" key="2">
    <source>
        <dbReference type="Proteomes" id="UP000474104"/>
    </source>
</evidence>
<proteinExistence type="predicted"/>
<dbReference type="RefSeq" id="WP_004068298.1">
    <property type="nucleotide sequence ID" value="NZ_VIRB01000001.1"/>
</dbReference>
<comment type="caution">
    <text evidence="1">The sequence shown here is derived from an EMBL/GenBank/DDBJ whole genome shotgun (WGS) entry which is preliminary data.</text>
</comment>
<protein>
    <submittedName>
        <fullName evidence="1">Uncharacterized protein</fullName>
    </submittedName>
</protein>
<dbReference type="Proteomes" id="UP000474104">
    <property type="component" value="Unassembled WGS sequence"/>
</dbReference>
<accession>A0A9X5H4R3</accession>
<reference evidence="1 2" key="1">
    <citation type="submission" date="2019-07" db="EMBL/GenBank/DDBJ databases">
        <title>Draft genome sequences of 15 bacterial species constituting the stable defined intestinal microbiota of the GM15 gnotobiotic mouse model.</title>
        <authorList>
            <person name="Elie C."/>
            <person name="Mathieu A."/>
            <person name="Saliou A."/>
            <person name="Darnaud M."/>
            <person name="Leulier F."/>
            <person name="Tamellini A."/>
        </authorList>
    </citation>
    <scope>NUCLEOTIDE SEQUENCE [LARGE SCALE GENOMIC DNA]</scope>
    <source>
        <strain evidence="2">ASF 502</strain>
    </source>
</reference>
<dbReference type="AlphaFoldDB" id="A0A9X5H4R3"/>
<gene>
    <name evidence="1" type="ORF">FMM80_00055</name>
</gene>
<evidence type="ECO:0000313" key="1">
    <source>
        <dbReference type="EMBL" id="NDO67210.1"/>
    </source>
</evidence>
<name>A0A9X5H4R3_9FIRM</name>
<dbReference type="EMBL" id="VIRB01000001">
    <property type="protein sequence ID" value="NDO67210.1"/>
    <property type="molecule type" value="Genomic_DNA"/>
</dbReference>
<sequence length="83" mass="9984">MVDKWLKWENGKEWGEIECPMLDGERVMTYYQEGVPCYYSYTAPFVSDGEVGYYRYDHEEGCWDEDTFFFMGEYTEGMLFKFG</sequence>
<organism evidence="1 2">
    <name type="scientific">Schaedlerella arabinosiphila</name>
    <dbReference type="NCBI Taxonomy" id="2044587"/>
    <lineage>
        <taxon>Bacteria</taxon>
        <taxon>Bacillati</taxon>
        <taxon>Bacillota</taxon>
        <taxon>Clostridia</taxon>
        <taxon>Lachnospirales</taxon>
        <taxon>Lachnospiraceae</taxon>
        <taxon>Schaedlerella</taxon>
    </lineage>
</organism>
<dbReference type="OrthoDB" id="2052978at2"/>